<keyword evidence="1" id="KW-0812">Transmembrane</keyword>
<keyword evidence="1" id="KW-1133">Transmembrane helix</keyword>
<comment type="caution">
    <text evidence="2">The sequence shown here is derived from an EMBL/GenBank/DDBJ whole genome shotgun (WGS) entry which is preliminary data.</text>
</comment>
<dbReference type="Proteomes" id="UP000668403">
    <property type="component" value="Unassembled WGS sequence"/>
</dbReference>
<feature type="transmembrane region" description="Helical" evidence="1">
    <location>
        <begin position="126"/>
        <end position="150"/>
    </location>
</feature>
<evidence type="ECO:0000313" key="3">
    <source>
        <dbReference type="Proteomes" id="UP000668403"/>
    </source>
</evidence>
<sequence length="154" mass="15987">MFADLIIRLQEFVDTLPFVLQVLSVLLIGLVPALEGDVAAAVGIVAGVPWFVTVIIGAGGTVLTTVGAVAWGSRIGDRRSKGDRERKILARAEKWGIPIAMFIGGFLVSVSINAFVMSAAGLNRTIVLAAGIATAVFNTLFVALVAAGILQAVL</sequence>
<dbReference type="RefSeq" id="WP_208236818.1">
    <property type="nucleotide sequence ID" value="NZ_BAAAQU010000001.1"/>
</dbReference>
<feature type="transmembrane region" description="Helical" evidence="1">
    <location>
        <begin position="12"/>
        <end position="30"/>
    </location>
</feature>
<evidence type="ECO:0008006" key="4">
    <source>
        <dbReference type="Google" id="ProtNLM"/>
    </source>
</evidence>
<feature type="transmembrane region" description="Helical" evidence="1">
    <location>
        <begin position="95"/>
        <end position="120"/>
    </location>
</feature>
<proteinExistence type="predicted"/>
<keyword evidence="1" id="KW-0472">Membrane</keyword>
<feature type="transmembrane region" description="Helical" evidence="1">
    <location>
        <begin position="50"/>
        <end position="74"/>
    </location>
</feature>
<dbReference type="AlphaFoldDB" id="A0A939QJT1"/>
<gene>
    <name evidence="2" type="ORF">J4H85_03265</name>
</gene>
<keyword evidence="3" id="KW-1185">Reference proteome</keyword>
<reference evidence="2" key="1">
    <citation type="submission" date="2021-03" db="EMBL/GenBank/DDBJ databases">
        <title>Leucobacter chromiisoli sp. nov., isolated from chromium-containing soil of chemical plant.</title>
        <authorList>
            <person name="Xu Z."/>
        </authorList>
    </citation>
    <scope>NUCLEOTIDE SEQUENCE</scope>
    <source>
        <strain evidence="2">K 70/01</strain>
    </source>
</reference>
<organism evidence="2 3">
    <name type="scientific">Leucobacter tardus</name>
    <dbReference type="NCBI Taxonomy" id="501483"/>
    <lineage>
        <taxon>Bacteria</taxon>
        <taxon>Bacillati</taxon>
        <taxon>Actinomycetota</taxon>
        <taxon>Actinomycetes</taxon>
        <taxon>Micrococcales</taxon>
        <taxon>Microbacteriaceae</taxon>
        <taxon>Leucobacter</taxon>
    </lineage>
</organism>
<name>A0A939QJT1_9MICO</name>
<evidence type="ECO:0000256" key="1">
    <source>
        <dbReference type="SAM" id="Phobius"/>
    </source>
</evidence>
<evidence type="ECO:0000313" key="2">
    <source>
        <dbReference type="EMBL" id="MBO2989019.1"/>
    </source>
</evidence>
<protein>
    <recommendedName>
        <fullName evidence="4">Small multi-drug export protein</fullName>
    </recommendedName>
</protein>
<accession>A0A939QJT1</accession>
<dbReference type="EMBL" id="JAGFBF010000001">
    <property type="protein sequence ID" value="MBO2989019.1"/>
    <property type="molecule type" value="Genomic_DNA"/>
</dbReference>